<dbReference type="NCBIfam" id="NF006786">
    <property type="entry name" value="PRK09293.3-3"/>
    <property type="match status" value="1"/>
</dbReference>
<keyword evidence="7" id="KW-0479">Metal-binding</keyword>
<dbReference type="Pfam" id="PF00316">
    <property type="entry name" value="FBPase"/>
    <property type="match status" value="1"/>
</dbReference>
<evidence type="ECO:0000256" key="2">
    <source>
        <dbReference type="ARBA" id="ARBA00010941"/>
    </source>
</evidence>
<dbReference type="KEGG" id="hlr:HALLA_08900"/>
<dbReference type="GO" id="GO:0000287">
    <property type="term" value="F:magnesium ion binding"/>
    <property type="evidence" value="ECO:0007669"/>
    <property type="project" value="UniProtKB-UniRule"/>
</dbReference>
<dbReference type="PIRSF" id="PIRSF000904">
    <property type="entry name" value="FBPtase_SBPase"/>
    <property type="match status" value="1"/>
</dbReference>
<dbReference type="RefSeq" id="WP_084568924.1">
    <property type="nucleotide sequence ID" value="NZ_CP007055.1"/>
</dbReference>
<accession>W0JK44</accession>
<feature type="region of interest" description="Disordered" evidence="9">
    <location>
        <begin position="1"/>
        <end position="28"/>
    </location>
</feature>
<feature type="binding site" evidence="7">
    <location>
        <position position="130"/>
    </location>
    <ligand>
        <name>Mg(2+)</name>
        <dbReference type="ChEBI" id="CHEBI:18420"/>
        <label>1</label>
    </ligand>
</feature>
<dbReference type="InterPro" id="IPR028343">
    <property type="entry name" value="FBPtase"/>
</dbReference>
<dbReference type="Pfam" id="PF18913">
    <property type="entry name" value="FBPase_C"/>
    <property type="match status" value="1"/>
</dbReference>
<dbReference type="GO" id="GO:0006000">
    <property type="term" value="P:fructose metabolic process"/>
    <property type="evidence" value="ECO:0007669"/>
    <property type="project" value="TreeGrafter"/>
</dbReference>
<keyword evidence="5 7" id="KW-0119">Carbohydrate metabolism</keyword>
<evidence type="ECO:0000256" key="3">
    <source>
        <dbReference type="ARBA" id="ARBA00022490"/>
    </source>
</evidence>
<evidence type="ECO:0000256" key="7">
    <source>
        <dbReference type="HAMAP-Rule" id="MF_01855"/>
    </source>
</evidence>
<feature type="binding site" evidence="7">
    <location>
        <position position="131"/>
    </location>
    <ligand>
        <name>Mg(2+)</name>
        <dbReference type="ChEBI" id="CHEBI:18420"/>
        <label>2</label>
    </ligand>
</feature>
<dbReference type="PANTHER" id="PTHR11556">
    <property type="entry name" value="FRUCTOSE-1,6-BISPHOSPHATASE-RELATED"/>
    <property type="match status" value="1"/>
</dbReference>
<reference evidence="12 13" key="1">
    <citation type="submission" date="2014-01" db="EMBL/GenBank/DDBJ databases">
        <authorList>
            <consortium name="DOE Joint Genome Institute"/>
            <person name="Anderson I."/>
            <person name="Huntemann M."/>
            <person name="Han J."/>
            <person name="Chen A."/>
            <person name="Kyrpides N."/>
            <person name="Mavromatis K."/>
            <person name="Markowitz V."/>
            <person name="Palaniappan K."/>
            <person name="Ivanova N."/>
            <person name="Schaumberg A."/>
            <person name="Pati A."/>
            <person name="Liolios K."/>
            <person name="Nordberg H.P."/>
            <person name="Cantor M.N."/>
            <person name="Hua S.X."/>
            <person name="Woyke T."/>
        </authorList>
    </citation>
    <scope>NUCLEOTIDE SEQUENCE [LARGE SCALE GENOMIC DNA]</scope>
    <source>
        <strain evidence="12 13">XH-48</strain>
    </source>
</reference>
<feature type="binding site" evidence="7">
    <location>
        <position position="92"/>
    </location>
    <ligand>
        <name>Mg(2+)</name>
        <dbReference type="ChEBI" id="CHEBI:18420"/>
        <label>1</label>
    </ligand>
</feature>
<dbReference type="SUPFAM" id="SSF56655">
    <property type="entry name" value="Carbohydrate phosphatase"/>
    <property type="match status" value="1"/>
</dbReference>
<evidence type="ECO:0000256" key="6">
    <source>
        <dbReference type="ARBA" id="ARBA00024331"/>
    </source>
</evidence>
<feature type="binding site" evidence="7">
    <location>
        <position position="266"/>
    </location>
    <ligand>
        <name>substrate</name>
    </ligand>
</feature>
<feature type="domain" description="Fructose-1-6-bisphosphatase class 1 C-terminal" evidence="11">
    <location>
        <begin position="202"/>
        <end position="323"/>
    </location>
</feature>
<evidence type="ECO:0000313" key="13">
    <source>
        <dbReference type="Proteomes" id="UP000019024"/>
    </source>
</evidence>
<comment type="cofactor">
    <cofactor evidence="7">
        <name>Mg(2+)</name>
        <dbReference type="ChEBI" id="CHEBI:18420"/>
    </cofactor>
    <text evidence="7">Binds 2 magnesium ions per subunit.</text>
</comment>
<dbReference type="GO" id="GO:0005986">
    <property type="term" value="P:sucrose biosynthetic process"/>
    <property type="evidence" value="ECO:0007669"/>
    <property type="project" value="TreeGrafter"/>
</dbReference>
<comment type="catalytic activity">
    <reaction evidence="1 7">
        <text>beta-D-fructose 1,6-bisphosphate + H2O = beta-D-fructose 6-phosphate + phosphate</text>
        <dbReference type="Rhea" id="RHEA:11064"/>
        <dbReference type="ChEBI" id="CHEBI:15377"/>
        <dbReference type="ChEBI" id="CHEBI:32966"/>
        <dbReference type="ChEBI" id="CHEBI:43474"/>
        <dbReference type="ChEBI" id="CHEBI:57634"/>
        <dbReference type="EC" id="3.1.3.11"/>
    </reaction>
</comment>
<evidence type="ECO:0000256" key="5">
    <source>
        <dbReference type="ARBA" id="ARBA00023277"/>
    </source>
</evidence>
<feature type="binding site" evidence="7">
    <location>
        <begin position="131"/>
        <end position="134"/>
    </location>
    <ligand>
        <name>substrate</name>
    </ligand>
</feature>
<evidence type="ECO:0000256" key="4">
    <source>
        <dbReference type="ARBA" id="ARBA00022801"/>
    </source>
</evidence>
<dbReference type="GO" id="GO:0006094">
    <property type="term" value="P:gluconeogenesis"/>
    <property type="evidence" value="ECO:0007669"/>
    <property type="project" value="UniProtKB-UniRule"/>
</dbReference>
<dbReference type="Proteomes" id="UP000019024">
    <property type="component" value="Chromosome"/>
</dbReference>
<keyword evidence="3 7" id="KW-0963">Cytoplasm</keyword>
<dbReference type="HAMAP" id="MF_01855">
    <property type="entry name" value="FBPase_class1"/>
    <property type="match status" value="1"/>
</dbReference>
<dbReference type="Gene3D" id="3.40.190.80">
    <property type="match status" value="1"/>
</dbReference>
<evidence type="ECO:0000256" key="1">
    <source>
        <dbReference type="ARBA" id="ARBA00001273"/>
    </source>
</evidence>
<dbReference type="InterPro" id="IPR033391">
    <property type="entry name" value="FBPase_N"/>
</dbReference>
<dbReference type="AlphaFoldDB" id="W0JK44"/>
<feature type="compositionally biased region" description="Basic and acidic residues" evidence="9">
    <location>
        <begin position="109"/>
        <end position="120"/>
    </location>
</feature>
<comment type="subcellular location">
    <subcellularLocation>
        <location evidence="7">Cytoplasm</location>
    </subcellularLocation>
</comment>
<feature type="compositionally biased region" description="Polar residues" evidence="9">
    <location>
        <begin position="1"/>
        <end position="15"/>
    </location>
</feature>
<dbReference type="GO" id="GO:0005737">
    <property type="term" value="C:cytoplasm"/>
    <property type="evidence" value="ECO:0007669"/>
    <property type="project" value="UniProtKB-SubCell"/>
</dbReference>
<feature type="region of interest" description="Disordered" evidence="9">
    <location>
        <begin position="42"/>
        <end position="66"/>
    </location>
</feature>
<dbReference type="PATRIC" id="fig|797299.3.peg.825"/>
<keyword evidence="7" id="KW-0460">Magnesium</keyword>
<organism evidence="12 13">
    <name type="scientific">Halostagnicola larsenii XH-48</name>
    <dbReference type="NCBI Taxonomy" id="797299"/>
    <lineage>
        <taxon>Archaea</taxon>
        <taxon>Methanobacteriati</taxon>
        <taxon>Methanobacteriota</taxon>
        <taxon>Stenosarchaea group</taxon>
        <taxon>Halobacteria</taxon>
        <taxon>Halobacteriales</taxon>
        <taxon>Natrialbaceae</taxon>
        <taxon>Halostagnicola</taxon>
    </lineage>
</organism>
<dbReference type="InterPro" id="IPR000146">
    <property type="entry name" value="FBPase_class-1"/>
</dbReference>
<comment type="similarity">
    <text evidence="2 7 8">Belongs to the FBPase class 1 family.</text>
</comment>
<dbReference type="GO" id="GO:0006002">
    <property type="term" value="P:fructose 6-phosphate metabolic process"/>
    <property type="evidence" value="ECO:0007669"/>
    <property type="project" value="TreeGrafter"/>
</dbReference>
<dbReference type="Gene3D" id="3.30.540.10">
    <property type="entry name" value="Fructose-1,6-Bisphosphatase, subunit A, domain 1"/>
    <property type="match status" value="1"/>
</dbReference>
<sequence length="324" mass="34211">MTDTNPDARTGSGPSASRRESGEAELEPAVDAVVSTVARTAADVRQGLVGRRGKTAGENPSGESQAEADVYADELLADRLGSLAVVGQYASEERAERIDCGPTPGTDASRVDESDAGRADRTVSVAVDPLDGSSNLASNNAMGTIFGIYDAPLPAAGRDLIAAGYVLYGPITTMVVADETAVTEYELTGGERTVVRDDIALPDEPVVYGFGGRVPDWPADFLEYARAIEDELKLRYGGAMIADVNQVLTYGGVFAYPALESRSAGKLRLQFEGNPIGYVIEQAGGRSSNGDRSLLEVEPSSLHDRTPVHVGNDDLIDRLESTLK</sequence>
<name>W0JK44_9EURY</name>
<feature type="domain" description="Fructose-1-6-bisphosphatase class I N-terminal" evidence="10">
    <location>
        <begin position="29"/>
        <end position="187"/>
    </location>
</feature>
<gene>
    <name evidence="7" type="primary">fbp</name>
    <name evidence="12" type="ORF">HALLA_08900</name>
</gene>
<feature type="binding site" evidence="7">
    <location>
        <position position="272"/>
    </location>
    <ligand>
        <name>Mg(2+)</name>
        <dbReference type="ChEBI" id="CHEBI:18420"/>
        <label>2</label>
    </ligand>
</feature>
<dbReference type="GO" id="GO:0030388">
    <property type="term" value="P:fructose 1,6-bisphosphate metabolic process"/>
    <property type="evidence" value="ECO:0007669"/>
    <property type="project" value="TreeGrafter"/>
</dbReference>
<keyword evidence="4 7" id="KW-0378">Hydrolase</keyword>
<dbReference type="eggNOG" id="arCOG04603">
    <property type="taxonomic scope" value="Archaea"/>
</dbReference>
<evidence type="ECO:0000259" key="11">
    <source>
        <dbReference type="Pfam" id="PF18913"/>
    </source>
</evidence>
<evidence type="ECO:0000256" key="9">
    <source>
        <dbReference type="SAM" id="MobiDB-lite"/>
    </source>
</evidence>
<feature type="binding site" evidence="7">
    <location>
        <position position="128"/>
    </location>
    <ligand>
        <name>Mg(2+)</name>
        <dbReference type="ChEBI" id="CHEBI:18420"/>
        <label>1</label>
    </ligand>
</feature>
<protein>
    <recommendedName>
        <fullName evidence="7">Fructose-1,6-bisphosphatase class 1</fullName>
        <shortName evidence="7">FBPase class 1</shortName>
        <ecNumber evidence="7">3.1.3.11</ecNumber>
    </recommendedName>
    <alternativeName>
        <fullName evidence="7">D-fructose-1,6-bisphosphate 1-phosphohydrolase class 1</fullName>
    </alternativeName>
</protein>
<evidence type="ECO:0000259" key="10">
    <source>
        <dbReference type="Pfam" id="PF00316"/>
    </source>
</evidence>
<comment type="caution">
    <text evidence="7">Lacks conserved residue(s) required for the propagation of feature annotation.</text>
</comment>
<feature type="binding site" evidence="7">
    <location>
        <position position="236"/>
    </location>
    <ligand>
        <name>substrate</name>
    </ligand>
</feature>
<dbReference type="STRING" id="797299.HALLA_08900"/>
<dbReference type="HOGENOM" id="CLU_039977_3_0_2"/>
<proteinExistence type="inferred from homology"/>
<comment type="pathway">
    <text evidence="6">Carbohydrate biosynthesis.</text>
</comment>
<dbReference type="PANTHER" id="PTHR11556:SF35">
    <property type="entry name" value="SEDOHEPTULOSE-1,7-BISPHOSPHATASE, CHLOROPLASTIC"/>
    <property type="match status" value="1"/>
</dbReference>
<dbReference type="OrthoDB" id="146513at2157"/>
<dbReference type="GeneID" id="25144594"/>
<dbReference type="PRINTS" id="PR00115">
    <property type="entry name" value="F16BPHPHTASE"/>
</dbReference>
<comment type="subunit">
    <text evidence="7">Homotetramer.</text>
</comment>
<keyword evidence="13" id="KW-1185">Reference proteome</keyword>
<evidence type="ECO:0000256" key="8">
    <source>
        <dbReference type="RuleBase" id="RU000508"/>
    </source>
</evidence>
<dbReference type="EMBL" id="CP007055">
    <property type="protein sequence ID" value="AHF98968.1"/>
    <property type="molecule type" value="Genomic_DNA"/>
</dbReference>
<evidence type="ECO:0000313" key="12">
    <source>
        <dbReference type="EMBL" id="AHF98968.1"/>
    </source>
</evidence>
<dbReference type="EC" id="3.1.3.11" evidence="7"/>
<dbReference type="InterPro" id="IPR044015">
    <property type="entry name" value="FBPase_C_dom"/>
</dbReference>
<feature type="region of interest" description="Disordered" evidence="9">
    <location>
        <begin position="93"/>
        <end position="120"/>
    </location>
</feature>
<feature type="binding site" evidence="7">
    <location>
        <position position="128"/>
    </location>
    <ligand>
        <name>Mg(2+)</name>
        <dbReference type="ChEBI" id="CHEBI:18420"/>
        <label>2</label>
    </ligand>
</feature>
<dbReference type="GO" id="GO:0042132">
    <property type="term" value="F:fructose 1,6-bisphosphate 1-phosphatase activity"/>
    <property type="evidence" value="ECO:0007669"/>
    <property type="project" value="UniProtKB-UniRule"/>
</dbReference>